<reference evidence="2 3" key="1">
    <citation type="submission" date="2020-03" db="EMBL/GenBank/DDBJ databases">
        <title>WGS of the type strain of Planosporangium spp.</title>
        <authorList>
            <person name="Thawai C."/>
        </authorList>
    </citation>
    <scope>NUCLEOTIDE SEQUENCE [LARGE SCALE GENOMIC DNA]</scope>
    <source>
        <strain evidence="2 3">TBRC 5610</strain>
    </source>
</reference>
<sequence length="84" mass="9007">MREQSGRDGDAQPVTVTLGIPAMLCRRCVRAISRRVRDVPGVESLEVDAALGILLVRGTAEREALVAALRQANVRACRVPPTGD</sequence>
<dbReference type="PROSITE" id="PS50846">
    <property type="entry name" value="HMA_2"/>
    <property type="match status" value="1"/>
</dbReference>
<dbReference type="InterPro" id="IPR036163">
    <property type="entry name" value="HMA_dom_sf"/>
</dbReference>
<dbReference type="SUPFAM" id="SSF55008">
    <property type="entry name" value="HMA, heavy metal-associated domain"/>
    <property type="match status" value="1"/>
</dbReference>
<dbReference type="InterPro" id="IPR006121">
    <property type="entry name" value="HMA_dom"/>
</dbReference>
<evidence type="ECO:0000313" key="3">
    <source>
        <dbReference type="Proteomes" id="UP000722989"/>
    </source>
</evidence>
<dbReference type="RefSeq" id="WP_167923444.1">
    <property type="nucleotide sequence ID" value="NZ_JAATVY010000001.1"/>
</dbReference>
<dbReference type="CDD" id="cd00371">
    <property type="entry name" value="HMA"/>
    <property type="match status" value="1"/>
</dbReference>
<evidence type="ECO:0000313" key="2">
    <source>
        <dbReference type="EMBL" id="NJC68594.1"/>
    </source>
</evidence>
<comment type="caution">
    <text evidence="2">The sequence shown here is derived from an EMBL/GenBank/DDBJ whole genome shotgun (WGS) entry which is preliminary data.</text>
</comment>
<proteinExistence type="predicted"/>
<dbReference type="EMBL" id="JAATVY010000001">
    <property type="protein sequence ID" value="NJC68594.1"/>
    <property type="molecule type" value="Genomic_DNA"/>
</dbReference>
<dbReference type="Pfam" id="PF00403">
    <property type="entry name" value="HMA"/>
    <property type="match status" value="1"/>
</dbReference>
<dbReference type="Proteomes" id="UP000722989">
    <property type="component" value="Unassembled WGS sequence"/>
</dbReference>
<organism evidence="2 3">
    <name type="scientific">Planosporangium thailandense</name>
    <dbReference type="NCBI Taxonomy" id="765197"/>
    <lineage>
        <taxon>Bacteria</taxon>
        <taxon>Bacillati</taxon>
        <taxon>Actinomycetota</taxon>
        <taxon>Actinomycetes</taxon>
        <taxon>Micromonosporales</taxon>
        <taxon>Micromonosporaceae</taxon>
        <taxon>Planosporangium</taxon>
    </lineage>
</organism>
<name>A0ABX0XRF5_9ACTN</name>
<gene>
    <name evidence="2" type="ORF">HC031_02475</name>
</gene>
<keyword evidence="3" id="KW-1185">Reference proteome</keyword>
<protein>
    <submittedName>
        <fullName evidence="2">Cation transporter</fullName>
    </submittedName>
</protein>
<evidence type="ECO:0000259" key="1">
    <source>
        <dbReference type="PROSITE" id="PS50846"/>
    </source>
</evidence>
<dbReference type="Gene3D" id="3.30.70.100">
    <property type="match status" value="1"/>
</dbReference>
<feature type="domain" description="HMA" evidence="1">
    <location>
        <begin position="14"/>
        <end position="77"/>
    </location>
</feature>
<accession>A0ABX0XRF5</accession>